<evidence type="ECO:0000256" key="5">
    <source>
        <dbReference type="RuleBase" id="RU361157"/>
    </source>
</evidence>
<feature type="transmembrane region" description="Helical" evidence="5">
    <location>
        <begin position="98"/>
        <end position="125"/>
    </location>
</feature>
<proteinExistence type="inferred from homology"/>
<keyword evidence="5" id="KW-0813">Transport</keyword>
<dbReference type="PIRSF" id="PIRSF006648">
    <property type="entry name" value="DrrB"/>
    <property type="match status" value="1"/>
</dbReference>
<dbReference type="GO" id="GO:0043190">
    <property type="term" value="C:ATP-binding cassette (ABC) transporter complex"/>
    <property type="evidence" value="ECO:0007669"/>
    <property type="project" value="InterPro"/>
</dbReference>
<dbReference type="Pfam" id="PF01061">
    <property type="entry name" value="ABC2_membrane"/>
    <property type="match status" value="1"/>
</dbReference>
<evidence type="ECO:0000259" key="6">
    <source>
        <dbReference type="PROSITE" id="PS51012"/>
    </source>
</evidence>
<accession>D5Q6S3</accession>
<comment type="similarity">
    <text evidence="5">Belongs to the ABC-2 integral membrane protein family.</text>
</comment>
<organism evidence="7 8">
    <name type="scientific">Clostridioides difficile NAP08</name>
    <dbReference type="NCBI Taxonomy" id="525259"/>
    <lineage>
        <taxon>Bacteria</taxon>
        <taxon>Bacillati</taxon>
        <taxon>Bacillota</taxon>
        <taxon>Clostridia</taxon>
        <taxon>Peptostreptococcales</taxon>
        <taxon>Peptostreptococcaceae</taxon>
        <taxon>Clostridioides</taxon>
    </lineage>
</organism>
<protein>
    <recommendedName>
        <fullName evidence="5">Transport permease protein</fullName>
    </recommendedName>
</protein>
<evidence type="ECO:0000313" key="8">
    <source>
        <dbReference type="Proteomes" id="UP000003227"/>
    </source>
</evidence>
<feature type="transmembrane region" description="Helical" evidence="5">
    <location>
        <begin position="163"/>
        <end position="184"/>
    </location>
</feature>
<dbReference type="InterPro" id="IPR000412">
    <property type="entry name" value="ABC_2_transport"/>
</dbReference>
<dbReference type="AlphaFoldDB" id="D5Q6S3"/>
<evidence type="ECO:0000313" key="7">
    <source>
        <dbReference type="EMBL" id="EFH06405.1"/>
    </source>
</evidence>
<keyword evidence="4 5" id="KW-0472">Membrane</keyword>
<feature type="transmembrane region" description="Helical" evidence="5">
    <location>
        <begin position="223"/>
        <end position="243"/>
    </location>
</feature>
<evidence type="ECO:0000256" key="1">
    <source>
        <dbReference type="ARBA" id="ARBA00004141"/>
    </source>
</evidence>
<evidence type="ECO:0000256" key="2">
    <source>
        <dbReference type="ARBA" id="ARBA00022692"/>
    </source>
</evidence>
<dbReference type="PROSITE" id="PS51012">
    <property type="entry name" value="ABC_TM2"/>
    <property type="match status" value="1"/>
</dbReference>
<dbReference type="PANTHER" id="PTHR43229">
    <property type="entry name" value="NODULATION PROTEIN J"/>
    <property type="match status" value="1"/>
</dbReference>
<feature type="transmembrane region" description="Helical" evidence="5">
    <location>
        <begin position="131"/>
        <end position="151"/>
    </location>
</feature>
<evidence type="ECO:0000256" key="3">
    <source>
        <dbReference type="ARBA" id="ARBA00022989"/>
    </source>
</evidence>
<sequence>MGMLNILWRSMKWRFKNPISFIVTILQPFLWLVLYSSIANQTMNNININNYTAFILPGIIILVVFSSCSSGGIINFIMKNSGSFYRVLIAPISRYSIVLGQLLEAILVSFIEVAILCIVSIFFSVTIESGIGGILLMTVLVFMTAFFLSSLAYSISLLLPNEIVYETIMTAIVLPIFFLSSALFPIENLSGGLKVVVMLNPFTHVINALRSLIFGETVLIEDILPVILLFLILCCASFSLAMWRLKKEMVS</sequence>
<dbReference type="PRINTS" id="PR00164">
    <property type="entry name" value="ABC2TRNSPORT"/>
</dbReference>
<keyword evidence="3 5" id="KW-1133">Transmembrane helix</keyword>
<keyword evidence="2 5" id="KW-0812">Transmembrane</keyword>
<name>D5Q6S3_CLODI</name>
<feature type="transmembrane region" description="Helical" evidence="5">
    <location>
        <begin position="21"/>
        <end position="39"/>
    </location>
</feature>
<dbReference type="Proteomes" id="UP000003227">
    <property type="component" value="Unassembled WGS sequence"/>
</dbReference>
<dbReference type="HOGENOM" id="CLU_039483_2_3_9"/>
<comment type="subcellular location">
    <subcellularLocation>
        <location evidence="5">Cell membrane</location>
        <topology evidence="5">Multi-pass membrane protein</topology>
    </subcellularLocation>
    <subcellularLocation>
        <location evidence="1">Membrane</location>
        <topology evidence="1">Multi-pass membrane protein</topology>
    </subcellularLocation>
</comment>
<feature type="domain" description="ABC transmembrane type-2" evidence="6">
    <location>
        <begin position="19"/>
        <end position="248"/>
    </location>
</feature>
<gene>
    <name evidence="7" type="ORF">HMPREF0220_2605</name>
</gene>
<evidence type="ECO:0000256" key="4">
    <source>
        <dbReference type="ARBA" id="ARBA00023136"/>
    </source>
</evidence>
<feature type="transmembrane region" description="Helical" evidence="5">
    <location>
        <begin position="51"/>
        <end position="77"/>
    </location>
</feature>
<keyword evidence="5" id="KW-1003">Cell membrane</keyword>
<dbReference type="GO" id="GO:0140359">
    <property type="term" value="F:ABC-type transporter activity"/>
    <property type="evidence" value="ECO:0007669"/>
    <property type="project" value="InterPro"/>
</dbReference>
<dbReference type="EMBL" id="ADNX01000058">
    <property type="protein sequence ID" value="EFH06405.1"/>
    <property type="molecule type" value="Genomic_DNA"/>
</dbReference>
<comment type="caution">
    <text evidence="7">The sequence shown here is derived from an EMBL/GenBank/DDBJ whole genome shotgun (WGS) entry which is preliminary data.</text>
</comment>
<dbReference type="InterPro" id="IPR013525">
    <property type="entry name" value="ABC2_TM"/>
</dbReference>
<dbReference type="InterPro" id="IPR051784">
    <property type="entry name" value="Nod_factor_ABC_transporter"/>
</dbReference>
<reference evidence="7 8" key="1">
    <citation type="submission" date="2010-05" db="EMBL/GenBank/DDBJ databases">
        <authorList>
            <person name="Qin X."/>
            <person name="Bachman B."/>
            <person name="Battles P."/>
            <person name="Bell A."/>
            <person name="Bess C."/>
            <person name="Bickham C."/>
            <person name="Chaboub L."/>
            <person name="Chen D."/>
            <person name="Coyle M."/>
            <person name="Deiros D.R."/>
            <person name="Dinh H."/>
            <person name="Forbes L."/>
            <person name="Fowler G."/>
            <person name="Francisco L."/>
            <person name="Fu Q."/>
            <person name="Gubbala S."/>
            <person name="Hale W."/>
            <person name="Han Y."/>
            <person name="Hemphill L."/>
            <person name="Highlander S.K."/>
            <person name="Hirani K."/>
            <person name="Hogues M."/>
            <person name="Jackson L."/>
            <person name="Jakkamsetti A."/>
            <person name="Javaid M."/>
            <person name="Jiang H."/>
            <person name="Korchina V."/>
            <person name="Kovar C."/>
            <person name="Lara F."/>
            <person name="Lee S."/>
            <person name="Mata R."/>
            <person name="Mathew T."/>
            <person name="Moen C."/>
            <person name="Morales K."/>
            <person name="Munidasa M."/>
            <person name="Nazareth L."/>
            <person name="Ngo R."/>
            <person name="Nguyen L."/>
            <person name="Okwuonu G."/>
            <person name="Ongeri F."/>
            <person name="Patil S."/>
            <person name="Petrosino J."/>
            <person name="Pham C."/>
            <person name="Pham P."/>
            <person name="Pu L.-L."/>
            <person name="Puazo M."/>
            <person name="Raj R."/>
            <person name="Reid J."/>
            <person name="Rouhana J."/>
            <person name="Saada N."/>
            <person name="Shang Y."/>
            <person name="Simmons D."/>
            <person name="Thornton R."/>
            <person name="Warren J."/>
            <person name="Weissenberger G."/>
            <person name="Zhang J."/>
            <person name="Zhang L."/>
            <person name="Zhou C."/>
            <person name="Zhu D."/>
            <person name="Muzny D."/>
            <person name="Worley K."/>
            <person name="Gibbs R."/>
        </authorList>
    </citation>
    <scope>NUCLEOTIDE SEQUENCE [LARGE SCALE GENOMIC DNA]</scope>
    <source>
        <strain evidence="7 8">NAP08</strain>
    </source>
</reference>
<dbReference type="PANTHER" id="PTHR43229:SF2">
    <property type="entry name" value="NODULATION PROTEIN J"/>
    <property type="match status" value="1"/>
</dbReference>
<dbReference type="InterPro" id="IPR047817">
    <property type="entry name" value="ABC2_TM_bact-type"/>
</dbReference>